<keyword evidence="3" id="KW-1185">Reference proteome</keyword>
<gene>
    <name evidence="2" type="ORF">M6D89_01870</name>
</gene>
<evidence type="ECO:0000313" key="3">
    <source>
        <dbReference type="Proteomes" id="UP001139319"/>
    </source>
</evidence>
<dbReference type="RefSeq" id="WP_253966333.1">
    <property type="nucleotide sequence ID" value="NZ_JAMFTH010000001.1"/>
</dbReference>
<dbReference type="Proteomes" id="UP001139319">
    <property type="component" value="Unassembled WGS sequence"/>
</dbReference>
<sequence length="121" mass="12951">MVTLVLTPQPVADTSEATELADDSALLATELDTLLTLEAGELALDARLLESVDWLLLKDEALDTELLDSDPRLELDTLLTELALDVGVLLDVLLGGVDEPEPPPPPQPASTRASRLAETIR</sequence>
<evidence type="ECO:0000313" key="2">
    <source>
        <dbReference type="EMBL" id="MCP8898042.1"/>
    </source>
</evidence>
<reference evidence="2" key="1">
    <citation type="submission" date="2022-05" db="EMBL/GenBank/DDBJ databases">
        <authorList>
            <person name="Sun H.-N."/>
        </authorList>
    </citation>
    <scope>NUCLEOTIDE SEQUENCE</scope>
    <source>
        <strain evidence="2">HB14</strain>
    </source>
</reference>
<dbReference type="AlphaFoldDB" id="A0A9X2I1Y7"/>
<name>A0A9X2I1Y7_9GAMM</name>
<dbReference type="EMBL" id="JAMFTH010000001">
    <property type="protein sequence ID" value="MCP8898042.1"/>
    <property type="molecule type" value="Genomic_DNA"/>
</dbReference>
<comment type="caution">
    <text evidence="2">The sequence shown here is derived from an EMBL/GenBank/DDBJ whole genome shotgun (WGS) entry which is preliminary data.</text>
</comment>
<proteinExistence type="predicted"/>
<accession>A0A9X2I1Y7</accession>
<feature type="region of interest" description="Disordered" evidence="1">
    <location>
        <begin position="97"/>
        <end position="121"/>
    </location>
</feature>
<organism evidence="2 3">
    <name type="scientific">Gilvimarinus xylanilyticus</name>
    <dbReference type="NCBI Taxonomy" id="2944139"/>
    <lineage>
        <taxon>Bacteria</taxon>
        <taxon>Pseudomonadati</taxon>
        <taxon>Pseudomonadota</taxon>
        <taxon>Gammaproteobacteria</taxon>
        <taxon>Cellvibrionales</taxon>
        <taxon>Cellvibrionaceae</taxon>
        <taxon>Gilvimarinus</taxon>
    </lineage>
</organism>
<reference evidence="2" key="2">
    <citation type="submission" date="2023-01" db="EMBL/GenBank/DDBJ databases">
        <title>Gilvimarinus xylanilyticus HB14 isolated from Caulerpa lentillifera aquaculture base in Hainan, China.</title>
        <authorList>
            <person name="Zhang Y.-J."/>
        </authorList>
    </citation>
    <scope>NUCLEOTIDE SEQUENCE</scope>
    <source>
        <strain evidence="2">HB14</strain>
    </source>
</reference>
<evidence type="ECO:0000256" key="1">
    <source>
        <dbReference type="SAM" id="MobiDB-lite"/>
    </source>
</evidence>
<protein>
    <submittedName>
        <fullName evidence="2">Uncharacterized protein</fullName>
    </submittedName>
</protein>